<organism evidence="1 2">
    <name type="scientific">Candidatus Dechloromonas phosphorivorans</name>
    <dbReference type="NCBI Taxonomy" id="2899244"/>
    <lineage>
        <taxon>Bacteria</taxon>
        <taxon>Pseudomonadati</taxon>
        <taxon>Pseudomonadota</taxon>
        <taxon>Betaproteobacteria</taxon>
        <taxon>Rhodocyclales</taxon>
        <taxon>Azonexaceae</taxon>
        <taxon>Dechloromonas</taxon>
    </lineage>
</organism>
<protein>
    <submittedName>
        <fullName evidence="1">Uncharacterized protein</fullName>
    </submittedName>
</protein>
<comment type="caution">
    <text evidence="1">The sequence shown here is derived from an EMBL/GenBank/DDBJ whole genome shotgun (WGS) entry which is preliminary data.</text>
</comment>
<dbReference type="AlphaFoldDB" id="A0A9D7QIN1"/>
<evidence type="ECO:0000313" key="2">
    <source>
        <dbReference type="Proteomes" id="UP000808146"/>
    </source>
</evidence>
<dbReference type="EMBL" id="JADKBR010000007">
    <property type="protein sequence ID" value="MBK8890374.1"/>
    <property type="molecule type" value="Genomic_DNA"/>
</dbReference>
<evidence type="ECO:0000313" key="1">
    <source>
        <dbReference type="EMBL" id="MBK8890374.1"/>
    </source>
</evidence>
<accession>A0A9D7QIN1</accession>
<dbReference type="Proteomes" id="UP000808146">
    <property type="component" value="Unassembled WGS sequence"/>
</dbReference>
<proteinExistence type="predicted"/>
<sequence length="177" mass="19330">MPRLRNRQPVLKPQDFYLLLALAACRDRGTTYPELAAFSGLSMSEVHGALKRAEVARLLFFDDKRPRILLPAFREFLYHGARYAFPALRGALAVGLPTAYAAAPLNAHIAPSSEPVPVWPFIGGPVRGGSVVPLYSSAPAAAARSPALYENLALFDALRMGNARERALAQDLFETRL</sequence>
<name>A0A9D7QIN1_9RHOO</name>
<gene>
    <name evidence="1" type="ORF">IPN75_08185</name>
</gene>
<reference evidence="1" key="1">
    <citation type="submission" date="2020-10" db="EMBL/GenBank/DDBJ databases">
        <title>Connecting structure to function with the recovery of over 1000 high-quality activated sludge metagenome-assembled genomes encoding full-length rRNA genes using long-read sequencing.</title>
        <authorList>
            <person name="Singleton C.M."/>
            <person name="Petriglieri F."/>
            <person name="Kristensen J.M."/>
            <person name="Kirkegaard R.H."/>
            <person name="Michaelsen T.Y."/>
            <person name="Andersen M.H."/>
            <person name="Karst S.M."/>
            <person name="Dueholm M.S."/>
            <person name="Nielsen P.H."/>
            <person name="Albertsen M."/>
        </authorList>
    </citation>
    <scope>NUCLEOTIDE SEQUENCE</scope>
    <source>
        <strain evidence="1">OdNE_18-Q3-R46-58_BAT3C.305</strain>
    </source>
</reference>